<dbReference type="OrthoDB" id="5508028at2"/>
<dbReference type="Proteomes" id="UP000276178">
    <property type="component" value="Unassembled WGS sequence"/>
</dbReference>
<dbReference type="EMBL" id="BJOD01000036">
    <property type="protein sequence ID" value="GED27162.1"/>
    <property type="molecule type" value="Genomic_DNA"/>
</dbReference>
<reference evidence="2 3" key="1">
    <citation type="submission" date="2018-10" db="EMBL/GenBank/DDBJ databases">
        <title>Phylogenomics of Brevibacillus.</title>
        <authorList>
            <person name="Dunlap C."/>
        </authorList>
    </citation>
    <scope>NUCLEOTIDE SEQUENCE [LARGE SCALE GENOMIC DNA]</scope>
    <source>
        <strain evidence="2 3">NRRL NRS 1219</strain>
    </source>
</reference>
<comment type="caution">
    <text evidence="2">The sequence shown here is derived from an EMBL/GenBank/DDBJ whole genome shotgun (WGS) entry which is preliminary data.</text>
</comment>
<evidence type="ECO:0000313" key="2">
    <source>
        <dbReference type="EMBL" id="RNB57062.1"/>
    </source>
</evidence>
<evidence type="ECO:0000313" key="4">
    <source>
        <dbReference type="Proteomes" id="UP000317180"/>
    </source>
</evidence>
<dbReference type="Proteomes" id="UP000317180">
    <property type="component" value="Unassembled WGS sequence"/>
</dbReference>
<gene>
    <name evidence="1" type="ORF">BAG01nite_32640</name>
    <name evidence="2" type="ORF">EB820_08400</name>
</gene>
<evidence type="ECO:0008006" key="5">
    <source>
        <dbReference type="Google" id="ProtNLM"/>
    </source>
</evidence>
<dbReference type="AlphaFoldDB" id="A0A3M8B176"/>
<sequence>MIRMLHKNEKRWSYWEAWYDEKDRLYTVHYGQVGEIGDHYAIVAEQIEGKPTHVLQNWAEEMKEKGYAELAKEDWQKLVVSFPHLSEADVEMRYAIEALLDECLGRTGNGHSDGGDDSRDELAVICCVIDMEKAIAAVQEAMSAARLHDGLVIWRLQDDGTRVSLYPSAC</sequence>
<evidence type="ECO:0000313" key="3">
    <source>
        <dbReference type="Proteomes" id="UP000276178"/>
    </source>
</evidence>
<organism evidence="2 3">
    <name type="scientific">Brevibacillus agri</name>
    <dbReference type="NCBI Taxonomy" id="51101"/>
    <lineage>
        <taxon>Bacteria</taxon>
        <taxon>Bacillati</taxon>
        <taxon>Bacillota</taxon>
        <taxon>Bacilli</taxon>
        <taxon>Bacillales</taxon>
        <taxon>Paenibacillaceae</taxon>
        <taxon>Brevibacillus</taxon>
    </lineage>
</organism>
<dbReference type="EMBL" id="RHHN01000026">
    <property type="protein sequence ID" value="RNB57062.1"/>
    <property type="molecule type" value="Genomic_DNA"/>
</dbReference>
<keyword evidence="4" id="KW-1185">Reference proteome</keyword>
<protein>
    <recommendedName>
        <fullName evidence="5">WGR domain-containing protein</fullName>
    </recommendedName>
</protein>
<name>A0A3M8B176_9BACL</name>
<reference evidence="1 4" key="2">
    <citation type="submission" date="2019-06" db="EMBL/GenBank/DDBJ databases">
        <title>Whole genome shotgun sequence of Brevibacillus agri NBRC 15538.</title>
        <authorList>
            <person name="Hosoyama A."/>
            <person name="Uohara A."/>
            <person name="Ohji S."/>
            <person name="Ichikawa N."/>
        </authorList>
    </citation>
    <scope>NUCLEOTIDE SEQUENCE [LARGE SCALE GENOMIC DNA]</scope>
    <source>
        <strain evidence="1 4">NBRC 15538</strain>
    </source>
</reference>
<evidence type="ECO:0000313" key="1">
    <source>
        <dbReference type="EMBL" id="GED27162.1"/>
    </source>
</evidence>
<accession>A0A3M8B176</accession>
<proteinExistence type="predicted"/>